<evidence type="ECO:0000259" key="1">
    <source>
        <dbReference type="Pfam" id="PF13349"/>
    </source>
</evidence>
<dbReference type="OrthoDB" id="2240743at2"/>
<proteinExistence type="predicted"/>
<reference evidence="3 4" key="1">
    <citation type="submission" date="2010-12" db="EMBL/GenBank/DDBJ databases">
        <title>Complete sequence of Bacillus cellulosilyticus DSM 2522.</title>
        <authorList>
            <consortium name="US DOE Joint Genome Institute"/>
            <person name="Lucas S."/>
            <person name="Copeland A."/>
            <person name="Lapidus A."/>
            <person name="Cheng J.-F."/>
            <person name="Bruce D."/>
            <person name="Goodwin L."/>
            <person name="Pitluck S."/>
            <person name="Chertkov O."/>
            <person name="Detter J.C."/>
            <person name="Han C."/>
            <person name="Tapia R."/>
            <person name="Land M."/>
            <person name="Hauser L."/>
            <person name="Jeffries C."/>
            <person name="Kyrpides N."/>
            <person name="Ivanova N."/>
            <person name="Mikhailova N."/>
            <person name="Brumm P."/>
            <person name="Mead D."/>
            <person name="Woyke T."/>
        </authorList>
    </citation>
    <scope>NUCLEOTIDE SEQUENCE [LARGE SCALE GENOMIC DNA]</scope>
    <source>
        <strain evidence="4">ATCC 21833 / DSM 2522 / FERM P-1141 / JCM 9156 / N-4</strain>
    </source>
</reference>
<dbReference type="KEGG" id="bco:Bcell_3577"/>
<feature type="domain" description="DUF4097" evidence="1">
    <location>
        <begin position="114"/>
        <end position="365"/>
    </location>
</feature>
<dbReference type="RefSeq" id="WP_013490149.1">
    <property type="nucleotide sequence ID" value="NC_014829.1"/>
</dbReference>
<dbReference type="InterPro" id="IPR053959">
    <property type="entry name" value="YvlB/LiaX_N"/>
</dbReference>
<dbReference type="Gene3D" id="2.160.20.120">
    <property type="match status" value="1"/>
</dbReference>
<protein>
    <submittedName>
        <fullName evidence="3">Uncharacterized protein</fullName>
    </submittedName>
</protein>
<dbReference type="HOGENOM" id="CLU_033702_0_0_9"/>
<dbReference type="STRING" id="649639.Bcell_3577"/>
<dbReference type="AlphaFoldDB" id="E6TRI8"/>
<organism evidence="3 4">
    <name type="scientific">Evansella cellulosilytica (strain ATCC 21833 / DSM 2522 / FERM P-1141 / JCM 9156 / N-4)</name>
    <name type="common">Bacillus cellulosilyticus</name>
    <dbReference type="NCBI Taxonomy" id="649639"/>
    <lineage>
        <taxon>Bacteria</taxon>
        <taxon>Bacillati</taxon>
        <taxon>Bacillota</taxon>
        <taxon>Bacilli</taxon>
        <taxon>Bacillales</taxon>
        <taxon>Bacillaceae</taxon>
        <taxon>Evansella</taxon>
    </lineage>
</organism>
<gene>
    <name evidence="3" type="ordered locus">Bcell_3577</name>
</gene>
<dbReference type="Pfam" id="PF13349">
    <property type="entry name" value="DUF4097"/>
    <property type="match status" value="1"/>
</dbReference>
<evidence type="ECO:0000313" key="4">
    <source>
        <dbReference type="Proteomes" id="UP000001401"/>
    </source>
</evidence>
<dbReference type="Pfam" id="PF22746">
    <property type="entry name" value="SHOCT-like_DUF2089-C"/>
    <property type="match status" value="1"/>
</dbReference>
<feature type="domain" description="YvlB/LiaX N-terminal" evidence="2">
    <location>
        <begin position="3"/>
        <end position="34"/>
    </location>
</feature>
<dbReference type="InterPro" id="IPR016599">
    <property type="entry name" value="UCP012569"/>
</dbReference>
<dbReference type="PIRSF" id="PIRSF012569">
    <property type="entry name" value="UCP012569"/>
    <property type="match status" value="1"/>
</dbReference>
<keyword evidence="4" id="KW-1185">Reference proteome</keyword>
<dbReference type="eggNOG" id="COG3595">
    <property type="taxonomic scope" value="Bacteria"/>
</dbReference>
<name>E6TRI8_EVAC2</name>
<evidence type="ECO:0000259" key="2">
    <source>
        <dbReference type="Pfam" id="PF22746"/>
    </source>
</evidence>
<dbReference type="InterPro" id="IPR025164">
    <property type="entry name" value="Toastrack_DUF4097"/>
</dbReference>
<accession>E6TRI8</accession>
<dbReference type="EMBL" id="CP002394">
    <property type="protein sequence ID" value="ADU31818.1"/>
    <property type="molecule type" value="Genomic_DNA"/>
</dbReference>
<sequence>MQEERKMILKMIEDGKITAEEGLQLLNALKEGKENSTTAAEEKTTEQLSKDVDWENSQNNYYEKTSKKSSFANRFSEFIEEAVQKIKEFDLDFNFGSSVEIQHIFQHKGENVRNVDVHLENGSITFRPWEEEDIRVECNVKVYKVHDNDEARKFFLDEVNFDVSNERLRFESNRKTMKINTVIYVPKENLEKVKLYTFNGKVDGETVQSEKFEAQTVNGRINFDEVDAKDVRFETVNGTISISKLNMEHTDAKTVNGTMSLNVVKGKLDAETLNGTVHYTLLEPTNSRAYIKTTTGSVNVIVPEEVKTEGELKTTVGGIHCDLDHLSIIEEKKEFASKKMSFLANKEGENAFYVEVEATTGSITVKH</sequence>
<evidence type="ECO:0000313" key="3">
    <source>
        <dbReference type="EMBL" id="ADU31818.1"/>
    </source>
</evidence>
<dbReference type="Proteomes" id="UP000001401">
    <property type="component" value="Chromosome"/>
</dbReference>